<evidence type="ECO:0000313" key="10">
    <source>
        <dbReference type="Proteomes" id="UP001244011"/>
    </source>
</evidence>
<dbReference type="EMBL" id="MU838999">
    <property type="protein sequence ID" value="KAK1771227.1"/>
    <property type="molecule type" value="Genomic_DNA"/>
</dbReference>
<dbReference type="InterPro" id="IPR003173">
    <property type="entry name" value="PC4_C"/>
</dbReference>
<keyword evidence="5" id="KW-0804">Transcription</keyword>
<keyword evidence="4" id="KW-0238">DNA-binding</keyword>
<dbReference type="GO" id="GO:0060261">
    <property type="term" value="P:positive regulation of transcription initiation by RNA polymerase II"/>
    <property type="evidence" value="ECO:0007669"/>
    <property type="project" value="InterPro"/>
</dbReference>
<dbReference type="PANTHER" id="PTHR13215">
    <property type="entry name" value="RNA POLYMERASE II TRANSCRIPTIONAL COACTIVATOR"/>
    <property type="match status" value="1"/>
</dbReference>
<dbReference type="AlphaFoldDB" id="A0AAJ0C820"/>
<feature type="compositionally biased region" description="Low complexity" evidence="7">
    <location>
        <begin position="29"/>
        <end position="39"/>
    </location>
</feature>
<dbReference type="GO" id="GO:0003677">
    <property type="term" value="F:DNA binding"/>
    <property type="evidence" value="ECO:0007669"/>
    <property type="project" value="UniProtKB-KW"/>
</dbReference>
<evidence type="ECO:0000256" key="5">
    <source>
        <dbReference type="ARBA" id="ARBA00023163"/>
    </source>
</evidence>
<evidence type="ECO:0000256" key="4">
    <source>
        <dbReference type="ARBA" id="ARBA00023125"/>
    </source>
</evidence>
<comment type="subcellular location">
    <subcellularLocation>
        <location evidence="1">Nucleus</location>
    </subcellularLocation>
</comment>
<name>A0AAJ0C820_9PEZI</name>
<feature type="region of interest" description="Disordered" evidence="7">
    <location>
        <begin position="1"/>
        <end position="49"/>
    </location>
</feature>
<dbReference type="GO" id="GO:0003713">
    <property type="term" value="F:transcription coactivator activity"/>
    <property type="evidence" value="ECO:0007669"/>
    <property type="project" value="InterPro"/>
</dbReference>
<evidence type="ECO:0000256" key="1">
    <source>
        <dbReference type="ARBA" id="ARBA00004123"/>
    </source>
</evidence>
<evidence type="ECO:0000256" key="2">
    <source>
        <dbReference type="ARBA" id="ARBA00009001"/>
    </source>
</evidence>
<gene>
    <name evidence="9" type="ORF">QBC33DRAFT_527279</name>
</gene>
<dbReference type="Proteomes" id="UP001244011">
    <property type="component" value="Unassembled WGS sequence"/>
</dbReference>
<proteinExistence type="inferred from homology"/>
<dbReference type="InterPro" id="IPR045125">
    <property type="entry name" value="Sub1/Tcp4-like"/>
</dbReference>
<keyword evidence="3" id="KW-0805">Transcription regulation</keyword>
<feature type="domain" description="Transcriptional coactivator p15 (PC4) C-terminal" evidence="8">
    <location>
        <begin position="50"/>
        <end position="101"/>
    </location>
</feature>
<dbReference type="RefSeq" id="XP_060287440.1">
    <property type="nucleotide sequence ID" value="XM_060426966.1"/>
</dbReference>
<dbReference type="SUPFAM" id="SSF54447">
    <property type="entry name" value="ssDNA-binding transcriptional regulator domain"/>
    <property type="match status" value="1"/>
</dbReference>
<comment type="caution">
    <text evidence="9">The sequence shown here is derived from an EMBL/GenBank/DDBJ whole genome shotgun (WGS) entry which is preliminary data.</text>
</comment>
<accession>A0AAJ0C820</accession>
<evidence type="ECO:0000256" key="3">
    <source>
        <dbReference type="ARBA" id="ARBA00023015"/>
    </source>
</evidence>
<sequence length="148" mass="16178">MAKYAKKRELEDEDSGQEQVVKPSKKAKASTSTPSAAGTKSKDAEGNPFWELSAKRRVTASKFNKMLLINIREYYDADGELKPGKKGISLSVDQYKAFLKAVPGINAELRKEGHEVDDLDAGEELKVAKAKKSSQKANIEATSDEESG</sequence>
<dbReference type="GeneID" id="85310153"/>
<dbReference type="GO" id="GO:0005634">
    <property type="term" value="C:nucleus"/>
    <property type="evidence" value="ECO:0007669"/>
    <property type="project" value="UniProtKB-SubCell"/>
</dbReference>
<keyword evidence="6" id="KW-0539">Nucleus</keyword>
<evidence type="ECO:0000259" key="8">
    <source>
        <dbReference type="Pfam" id="PF02229"/>
    </source>
</evidence>
<keyword evidence="10" id="KW-1185">Reference proteome</keyword>
<protein>
    <submittedName>
        <fullName evidence="9">PC4-domain-containing protein</fullName>
    </submittedName>
</protein>
<reference evidence="9" key="1">
    <citation type="submission" date="2023-06" db="EMBL/GenBank/DDBJ databases">
        <title>Genome-scale phylogeny and comparative genomics of the fungal order Sordariales.</title>
        <authorList>
            <consortium name="Lawrence Berkeley National Laboratory"/>
            <person name="Hensen N."/>
            <person name="Bonometti L."/>
            <person name="Westerberg I."/>
            <person name="Brannstrom I.O."/>
            <person name="Guillou S."/>
            <person name="Cros-Aarteil S."/>
            <person name="Calhoun S."/>
            <person name="Haridas S."/>
            <person name="Kuo A."/>
            <person name="Mondo S."/>
            <person name="Pangilinan J."/>
            <person name="Riley R."/>
            <person name="Labutti K."/>
            <person name="Andreopoulos B."/>
            <person name="Lipzen A."/>
            <person name="Chen C."/>
            <person name="Yanf M."/>
            <person name="Daum C."/>
            <person name="Ng V."/>
            <person name="Clum A."/>
            <person name="Steindorff A."/>
            <person name="Ohm R."/>
            <person name="Martin F."/>
            <person name="Silar P."/>
            <person name="Natvig D."/>
            <person name="Lalanne C."/>
            <person name="Gautier V."/>
            <person name="Ament-Velasquez S.L."/>
            <person name="Kruys A."/>
            <person name="Hutchinson M.I."/>
            <person name="Powell A.J."/>
            <person name="Barry K."/>
            <person name="Miller A.N."/>
            <person name="Grigoriev I.V."/>
            <person name="Debuchy R."/>
            <person name="Gladieux P."/>
            <person name="Thoren M.H."/>
            <person name="Johannesson H."/>
        </authorList>
    </citation>
    <scope>NUCLEOTIDE SEQUENCE</scope>
    <source>
        <strain evidence="9">8032-3</strain>
    </source>
</reference>
<dbReference type="InterPro" id="IPR009044">
    <property type="entry name" value="ssDNA-bd_transcriptional_reg"/>
</dbReference>
<comment type="similarity">
    <text evidence="2">Belongs to the transcriptional coactivator PC4 family.</text>
</comment>
<evidence type="ECO:0000256" key="7">
    <source>
        <dbReference type="SAM" id="MobiDB-lite"/>
    </source>
</evidence>
<evidence type="ECO:0000256" key="6">
    <source>
        <dbReference type="ARBA" id="ARBA00023242"/>
    </source>
</evidence>
<evidence type="ECO:0000313" key="9">
    <source>
        <dbReference type="EMBL" id="KAK1771227.1"/>
    </source>
</evidence>
<organism evidence="9 10">
    <name type="scientific">Phialemonium atrogriseum</name>
    <dbReference type="NCBI Taxonomy" id="1093897"/>
    <lineage>
        <taxon>Eukaryota</taxon>
        <taxon>Fungi</taxon>
        <taxon>Dikarya</taxon>
        <taxon>Ascomycota</taxon>
        <taxon>Pezizomycotina</taxon>
        <taxon>Sordariomycetes</taxon>
        <taxon>Sordariomycetidae</taxon>
        <taxon>Cephalothecales</taxon>
        <taxon>Cephalothecaceae</taxon>
        <taxon>Phialemonium</taxon>
    </lineage>
</organism>
<dbReference type="Gene3D" id="2.30.31.10">
    <property type="entry name" value="Transcriptional Coactivator Pc4, Chain A"/>
    <property type="match status" value="1"/>
</dbReference>
<dbReference type="Pfam" id="PF02229">
    <property type="entry name" value="PC4"/>
    <property type="match status" value="1"/>
</dbReference>